<dbReference type="Pfam" id="PF02196">
    <property type="entry name" value="RBD"/>
    <property type="match status" value="1"/>
</dbReference>
<dbReference type="GO" id="GO:0005634">
    <property type="term" value="C:nucleus"/>
    <property type="evidence" value="ECO:0007669"/>
    <property type="project" value="TreeGrafter"/>
</dbReference>
<dbReference type="STRING" id="94237.ENSMMOP00000004021"/>
<dbReference type="Gene3D" id="3.10.20.90">
    <property type="entry name" value="Phosphatidylinositol 3-kinase Catalytic Subunit, Chain A, domain 1"/>
    <property type="match status" value="2"/>
</dbReference>
<dbReference type="Proteomes" id="UP000261620">
    <property type="component" value="Unplaced"/>
</dbReference>
<dbReference type="InterPro" id="IPR016137">
    <property type="entry name" value="RGS"/>
</dbReference>
<feature type="domain" description="RGS" evidence="3">
    <location>
        <begin position="56"/>
        <end position="173"/>
    </location>
</feature>
<dbReference type="PROSITE" id="PS50898">
    <property type="entry name" value="RBD"/>
    <property type="match status" value="1"/>
</dbReference>
<dbReference type="GO" id="GO:0005886">
    <property type="term" value="C:plasma membrane"/>
    <property type="evidence" value="ECO:0007669"/>
    <property type="project" value="TreeGrafter"/>
</dbReference>
<evidence type="ECO:0000259" key="4">
    <source>
        <dbReference type="PROSITE" id="PS50898"/>
    </source>
</evidence>
<dbReference type="PANTHER" id="PTHR45945">
    <property type="entry name" value="REGULATOR OF G-PROTEIN SIGNALING LOCO"/>
    <property type="match status" value="1"/>
</dbReference>
<dbReference type="SMART" id="SM00455">
    <property type="entry name" value="RBD"/>
    <property type="match status" value="2"/>
</dbReference>
<dbReference type="PROSITE" id="PS51257">
    <property type="entry name" value="PROKAR_LIPOPROTEIN"/>
    <property type="match status" value="1"/>
</dbReference>
<dbReference type="SUPFAM" id="SSF48097">
    <property type="entry name" value="Regulator of G-protein signaling, RGS"/>
    <property type="match status" value="1"/>
</dbReference>
<keyword evidence="6" id="KW-1185">Reference proteome</keyword>
<protein>
    <submittedName>
        <fullName evidence="5">Uncharacterized protein</fullName>
    </submittedName>
</protein>
<dbReference type="InterPro" id="IPR036305">
    <property type="entry name" value="RGS_sf"/>
</dbReference>
<dbReference type="InterPro" id="IPR003116">
    <property type="entry name" value="RBD_dom"/>
</dbReference>
<feature type="domain" description="RBD" evidence="4">
    <location>
        <begin position="261"/>
        <end position="331"/>
    </location>
</feature>
<dbReference type="InterPro" id="IPR029071">
    <property type="entry name" value="Ubiquitin-like_domsf"/>
</dbReference>
<dbReference type="GO" id="GO:0005096">
    <property type="term" value="F:GTPase activator activity"/>
    <property type="evidence" value="ECO:0007669"/>
    <property type="project" value="UniProtKB-KW"/>
</dbReference>
<dbReference type="Gene3D" id="1.10.167.10">
    <property type="entry name" value="Regulator of G-protein Signalling 4, domain 2"/>
    <property type="match status" value="1"/>
</dbReference>
<dbReference type="GO" id="GO:0007051">
    <property type="term" value="P:spindle organization"/>
    <property type="evidence" value="ECO:0007669"/>
    <property type="project" value="TreeGrafter"/>
</dbReference>
<dbReference type="GO" id="GO:0051301">
    <property type="term" value="P:cell division"/>
    <property type="evidence" value="ECO:0007669"/>
    <property type="project" value="TreeGrafter"/>
</dbReference>
<dbReference type="InterPro" id="IPR024066">
    <property type="entry name" value="RGS_subdom1/3"/>
</dbReference>
<dbReference type="PANTHER" id="PTHR45945:SF2">
    <property type="entry name" value="REGULATOR OF G-PROTEIN SIGNALING 14"/>
    <property type="match status" value="1"/>
</dbReference>
<sequence length="510" mass="55693">MAKNGNALGIPVGHMVSFACSLNMSTRGCGGSSSSLPGTPAGEVDPTNRVLSWAVSFEKLLEDPSGVQHFTSFLKSEVSAENILFWQACEKFRKIPATSVDELKTHARAIYDTYLSESAPHSVNIDDTAKTEKEDLEQPAPDMFSKAQAQIFKLMKMDSYRRFVRSPVYQRCTLASVEGKLLPQLDSRGSWEDMIIRSPLSDKKVKLQEEKKLDGSNNPGLVPRKDTHMTAKSSSSNGRSSPRFPEQGGGGGGSRSGLEGGYCCVYLPDGSASLAPTRNGQLIKDMLASLCEKRGFPQKDVIIYLHGKDKPLSLDQDCCVLRDQQVTLELRVKFALEIAFTGKTVGIMVKSSKTLQDALSAVLQKHSLKQQDALVTIAGSNNPVSMTSAVFKLANKTLRVFFFFLVKSLNSHDGLHVLGILDMLTKAQCYRVDDQRGLLTKEQLEVPLFLQLSLDQRQADTEPDKASTAGSSTADSEIRDEKTSLKQSSAGETEESPAQAAPRDLKETSV</sequence>
<evidence type="ECO:0000256" key="1">
    <source>
        <dbReference type="ARBA" id="ARBA00022468"/>
    </source>
</evidence>
<accession>A0A3Q3VPL6</accession>
<dbReference type="OMA" id="MAKNCNA"/>
<dbReference type="GO" id="GO:0005737">
    <property type="term" value="C:cytoplasm"/>
    <property type="evidence" value="ECO:0007669"/>
    <property type="project" value="TreeGrafter"/>
</dbReference>
<dbReference type="Pfam" id="PF00615">
    <property type="entry name" value="RGS"/>
    <property type="match status" value="1"/>
</dbReference>
<organism evidence="5 6">
    <name type="scientific">Mola mola</name>
    <name type="common">Ocean sunfish</name>
    <name type="synonym">Tetraodon mola</name>
    <dbReference type="NCBI Taxonomy" id="94237"/>
    <lineage>
        <taxon>Eukaryota</taxon>
        <taxon>Metazoa</taxon>
        <taxon>Chordata</taxon>
        <taxon>Craniata</taxon>
        <taxon>Vertebrata</taxon>
        <taxon>Euteleostomi</taxon>
        <taxon>Actinopterygii</taxon>
        <taxon>Neopterygii</taxon>
        <taxon>Teleostei</taxon>
        <taxon>Neoteleostei</taxon>
        <taxon>Acanthomorphata</taxon>
        <taxon>Eupercaria</taxon>
        <taxon>Tetraodontiformes</taxon>
        <taxon>Molidae</taxon>
        <taxon>Mola</taxon>
    </lineage>
</organism>
<dbReference type="GO" id="GO:0007165">
    <property type="term" value="P:signal transduction"/>
    <property type="evidence" value="ECO:0007669"/>
    <property type="project" value="InterPro"/>
</dbReference>
<feature type="region of interest" description="Disordered" evidence="2">
    <location>
        <begin position="208"/>
        <end position="255"/>
    </location>
</feature>
<evidence type="ECO:0000259" key="3">
    <source>
        <dbReference type="PROSITE" id="PS50132"/>
    </source>
</evidence>
<dbReference type="AlphaFoldDB" id="A0A3Q3VPL6"/>
<dbReference type="InterPro" id="IPR046995">
    <property type="entry name" value="RGS10/12/14-like"/>
</dbReference>
<dbReference type="PRINTS" id="PR01301">
    <property type="entry name" value="RGSPROTEIN"/>
</dbReference>
<evidence type="ECO:0000313" key="6">
    <source>
        <dbReference type="Proteomes" id="UP000261620"/>
    </source>
</evidence>
<dbReference type="PROSITE" id="PS50132">
    <property type="entry name" value="RGS"/>
    <property type="match status" value="1"/>
</dbReference>
<dbReference type="SUPFAM" id="SSF54236">
    <property type="entry name" value="Ubiquitin-like"/>
    <property type="match status" value="2"/>
</dbReference>
<dbReference type="Gene3D" id="1.10.196.10">
    <property type="match status" value="1"/>
</dbReference>
<proteinExistence type="predicted"/>
<keyword evidence="1" id="KW-0343">GTPase activation</keyword>
<evidence type="ECO:0000313" key="5">
    <source>
        <dbReference type="Ensembl" id="ENSMMOP00000004021.1"/>
    </source>
</evidence>
<dbReference type="FunFam" id="1.10.167.10:FF:000001">
    <property type="entry name" value="Putative regulator of g-protein signaling 12"/>
    <property type="match status" value="1"/>
</dbReference>
<dbReference type="InterPro" id="IPR044926">
    <property type="entry name" value="RGS_subdomain_2"/>
</dbReference>
<evidence type="ECO:0000256" key="2">
    <source>
        <dbReference type="SAM" id="MobiDB-lite"/>
    </source>
</evidence>
<dbReference type="Ensembl" id="ENSMMOT00000004093.1">
    <property type="protein sequence ID" value="ENSMMOP00000004021.1"/>
    <property type="gene ID" value="ENSMMOG00000003215.1"/>
</dbReference>
<dbReference type="GO" id="GO:0008277">
    <property type="term" value="P:regulation of G protein-coupled receptor signaling pathway"/>
    <property type="evidence" value="ECO:0007669"/>
    <property type="project" value="TreeGrafter"/>
</dbReference>
<reference evidence="5" key="1">
    <citation type="submission" date="2025-08" db="UniProtKB">
        <authorList>
            <consortium name="Ensembl"/>
        </authorList>
    </citation>
    <scope>IDENTIFICATION</scope>
</reference>
<dbReference type="SMART" id="SM00315">
    <property type="entry name" value="RGS"/>
    <property type="match status" value="1"/>
</dbReference>
<reference evidence="5" key="2">
    <citation type="submission" date="2025-09" db="UniProtKB">
        <authorList>
            <consortium name="Ensembl"/>
        </authorList>
    </citation>
    <scope>IDENTIFICATION</scope>
</reference>
<name>A0A3Q3VPL6_MOLML</name>
<feature type="region of interest" description="Disordered" evidence="2">
    <location>
        <begin position="457"/>
        <end position="510"/>
    </location>
</feature>